<organism evidence="1 2">
    <name type="scientific">Russula earlei</name>
    <dbReference type="NCBI Taxonomy" id="71964"/>
    <lineage>
        <taxon>Eukaryota</taxon>
        <taxon>Fungi</taxon>
        <taxon>Dikarya</taxon>
        <taxon>Basidiomycota</taxon>
        <taxon>Agaricomycotina</taxon>
        <taxon>Agaricomycetes</taxon>
        <taxon>Russulales</taxon>
        <taxon>Russulaceae</taxon>
        <taxon>Russula</taxon>
    </lineage>
</organism>
<dbReference type="Proteomes" id="UP001207468">
    <property type="component" value="Unassembled WGS sequence"/>
</dbReference>
<sequence length="323" mass="36865">MSSVVQVRRVPRRPFTLSFCVRLVSVWSGSNAALDHLALDLSPLSLRRRIHPAVGASVTLDKSLDPTAMTSNITQFHPLSERQERRLIDYLDTKYLEIRHEYSRRHQPGSNLPTLGAYLLVTRPLLTVTLQVPPIAQSGMLRTSLLLRLTGTVMEDVFGYSPHDTDLTLLLEWLDILDRGWLTVLSRSVWDPARGEGLEVPEKSLDKCPPPTQTDNTRIHSLLITGISALDNWMKENGVDEDKIRDMRDLGYQIHLDELFHRTLTRLHELQQDDDDDEEELLARLPSWSPAEENLDVDAQMDGERAAMDGSNEDMRERLYDHT</sequence>
<evidence type="ECO:0000313" key="1">
    <source>
        <dbReference type="EMBL" id="KAI9451288.1"/>
    </source>
</evidence>
<gene>
    <name evidence="1" type="ORF">F5148DRAFT_1378885</name>
</gene>
<proteinExistence type="predicted"/>
<keyword evidence="2" id="KW-1185">Reference proteome</keyword>
<dbReference type="EMBL" id="JAGFNK010000382">
    <property type="protein sequence ID" value="KAI9451288.1"/>
    <property type="molecule type" value="Genomic_DNA"/>
</dbReference>
<reference evidence="1" key="1">
    <citation type="submission" date="2021-03" db="EMBL/GenBank/DDBJ databases">
        <title>Evolutionary priming and transition to the ectomycorrhizal habit in an iconic lineage of mushroom-forming fungi: is preadaptation a requirement?</title>
        <authorList>
            <consortium name="DOE Joint Genome Institute"/>
            <person name="Looney B.P."/>
            <person name="Miyauchi S."/>
            <person name="Morin E."/>
            <person name="Drula E."/>
            <person name="Courty P.E."/>
            <person name="Chicoki N."/>
            <person name="Fauchery L."/>
            <person name="Kohler A."/>
            <person name="Kuo A."/>
            <person name="LaButti K."/>
            <person name="Pangilinan J."/>
            <person name="Lipzen A."/>
            <person name="Riley R."/>
            <person name="Andreopoulos W."/>
            <person name="He G."/>
            <person name="Johnson J."/>
            <person name="Barry K.W."/>
            <person name="Grigoriev I.V."/>
            <person name="Nagy L."/>
            <person name="Hibbett D."/>
            <person name="Henrissat B."/>
            <person name="Matheny P.B."/>
            <person name="Labbe J."/>
            <person name="Martin A.F."/>
        </authorList>
    </citation>
    <scope>NUCLEOTIDE SEQUENCE</scope>
    <source>
        <strain evidence="1">BPL698</strain>
    </source>
</reference>
<evidence type="ECO:0000313" key="2">
    <source>
        <dbReference type="Proteomes" id="UP001207468"/>
    </source>
</evidence>
<accession>A0ACC0TW50</accession>
<protein>
    <submittedName>
        <fullName evidence="1">Uncharacterized protein</fullName>
    </submittedName>
</protein>
<comment type="caution">
    <text evidence="1">The sequence shown here is derived from an EMBL/GenBank/DDBJ whole genome shotgun (WGS) entry which is preliminary data.</text>
</comment>
<name>A0ACC0TW50_9AGAM</name>